<evidence type="ECO:0000313" key="2">
    <source>
        <dbReference type="EMBL" id="KAG8508809.1"/>
    </source>
</evidence>
<keyword evidence="3" id="KW-1185">Reference proteome</keyword>
<accession>A0A8J6DHP6</accession>
<protein>
    <submittedName>
        <fullName evidence="2">Uncharacterized protein</fullName>
    </submittedName>
</protein>
<organism evidence="2 3">
    <name type="scientific">Galemys pyrenaicus</name>
    <name type="common">Iberian desman</name>
    <name type="synonym">Pyrenean desman</name>
    <dbReference type="NCBI Taxonomy" id="202257"/>
    <lineage>
        <taxon>Eukaryota</taxon>
        <taxon>Metazoa</taxon>
        <taxon>Chordata</taxon>
        <taxon>Craniata</taxon>
        <taxon>Vertebrata</taxon>
        <taxon>Euteleostomi</taxon>
        <taxon>Mammalia</taxon>
        <taxon>Eutheria</taxon>
        <taxon>Laurasiatheria</taxon>
        <taxon>Eulipotyphla</taxon>
        <taxon>Talpidae</taxon>
        <taxon>Galemys</taxon>
    </lineage>
</organism>
<name>A0A8J6DHP6_GALPY</name>
<feature type="compositionally biased region" description="Gly residues" evidence="1">
    <location>
        <begin position="102"/>
        <end position="121"/>
    </location>
</feature>
<evidence type="ECO:0000256" key="1">
    <source>
        <dbReference type="SAM" id="MobiDB-lite"/>
    </source>
</evidence>
<proteinExistence type="predicted"/>
<sequence length="143" mass="15746">MNVRSHKVDGRVWTHRWLYREKILKDLGGVRKILKNIFLQWQEERPCFYCHTEFHTVNSHNHEGRKTLAKQEMISAASRQRDSSGSCNSDGGHRGSGSDSSGHGGNFSGQGGFGGKQSDNGSGGYGGSGMVIMNLVMMEATLE</sequence>
<feature type="non-terminal residue" evidence="2">
    <location>
        <position position="1"/>
    </location>
</feature>
<comment type="caution">
    <text evidence="2">The sequence shown here is derived from an EMBL/GenBank/DDBJ whole genome shotgun (WGS) entry which is preliminary data.</text>
</comment>
<dbReference type="AlphaFoldDB" id="A0A8J6DHP6"/>
<dbReference type="EMBL" id="JAGFMF010011983">
    <property type="protein sequence ID" value="KAG8508809.1"/>
    <property type="molecule type" value="Genomic_DNA"/>
</dbReference>
<dbReference type="Proteomes" id="UP000700334">
    <property type="component" value="Unassembled WGS sequence"/>
</dbReference>
<evidence type="ECO:0000313" key="3">
    <source>
        <dbReference type="Proteomes" id="UP000700334"/>
    </source>
</evidence>
<feature type="region of interest" description="Disordered" evidence="1">
    <location>
        <begin position="66"/>
        <end position="121"/>
    </location>
</feature>
<gene>
    <name evidence="2" type="ORF">J0S82_020097</name>
</gene>
<reference evidence="2" key="1">
    <citation type="journal article" date="2021" name="Evol. Appl.">
        <title>The genome of the Pyrenean desman and the effects of bottlenecks and inbreeding on the genomic landscape of an endangered species.</title>
        <authorList>
            <person name="Escoda L."/>
            <person name="Castresana J."/>
        </authorList>
    </citation>
    <scope>NUCLEOTIDE SEQUENCE</scope>
    <source>
        <strain evidence="2">IBE-C5619</strain>
    </source>
</reference>